<organism evidence="1 2">
    <name type="scientific">Jiangella mangrovi</name>
    <dbReference type="NCBI Taxonomy" id="1524084"/>
    <lineage>
        <taxon>Bacteria</taxon>
        <taxon>Bacillati</taxon>
        <taxon>Actinomycetota</taxon>
        <taxon>Actinomycetes</taxon>
        <taxon>Jiangellales</taxon>
        <taxon>Jiangellaceae</taxon>
        <taxon>Jiangella</taxon>
    </lineage>
</organism>
<dbReference type="InterPro" id="IPR037891">
    <property type="entry name" value="Cdil-like_sf"/>
</dbReference>
<reference evidence="1 2" key="1">
    <citation type="submission" date="2020-08" db="EMBL/GenBank/DDBJ databases">
        <title>Sequencing the genomes of 1000 actinobacteria strains.</title>
        <authorList>
            <person name="Klenk H.-P."/>
        </authorList>
    </citation>
    <scope>NUCLEOTIDE SEQUENCE [LARGE SCALE GENOMIC DNA]</scope>
    <source>
        <strain evidence="1 2">DSM 102122</strain>
    </source>
</reference>
<comment type="caution">
    <text evidence="1">The sequence shown here is derived from an EMBL/GenBank/DDBJ whole genome shotgun (WGS) entry which is preliminary data.</text>
</comment>
<dbReference type="RefSeq" id="WP_184827616.1">
    <property type="nucleotide sequence ID" value="NZ_JACHMM010000001.1"/>
</dbReference>
<dbReference type="Proteomes" id="UP000542813">
    <property type="component" value="Unassembled WGS sequence"/>
</dbReference>
<dbReference type="SUPFAM" id="SSF160207">
    <property type="entry name" value="NMB0488-like"/>
    <property type="match status" value="1"/>
</dbReference>
<dbReference type="EMBL" id="JACHMM010000001">
    <property type="protein sequence ID" value="MBB5791109.1"/>
    <property type="molecule type" value="Genomic_DNA"/>
</dbReference>
<proteinExistence type="predicted"/>
<keyword evidence="2" id="KW-1185">Reference proteome</keyword>
<evidence type="ECO:0000313" key="2">
    <source>
        <dbReference type="Proteomes" id="UP000542813"/>
    </source>
</evidence>
<sequence>MSAASVVVVHRGGCFVISGYSPTPSGVGVINDHMGALDETVNDSELGEFVMAALESSGRTVAASSQEISARLKRLHRLARVRSQRQFMAGAKAVSVERASGELVVSPFANLGSAGGFEPSGTYIRPDSRDPSDVARSIKMALEQAT</sequence>
<evidence type="ECO:0000313" key="1">
    <source>
        <dbReference type="EMBL" id="MBB5791109.1"/>
    </source>
</evidence>
<gene>
    <name evidence="1" type="ORF">HD601_005684</name>
</gene>
<name>A0A7W9GWL2_9ACTN</name>
<protein>
    <submittedName>
        <fullName evidence="1">Uncharacterized protein</fullName>
    </submittedName>
</protein>
<dbReference type="Gene3D" id="3.40.1590.10">
    <property type="entry name" value="NMB0488-like"/>
    <property type="match status" value="1"/>
</dbReference>
<dbReference type="AlphaFoldDB" id="A0A7W9GWL2"/>
<accession>A0A7W9GWL2</accession>